<dbReference type="EMBL" id="BOMY01000013">
    <property type="protein sequence ID" value="GIF19375.1"/>
    <property type="molecule type" value="Genomic_DNA"/>
</dbReference>
<keyword evidence="3 5" id="KW-0378">Hydrolase</keyword>
<dbReference type="Gene3D" id="3.40.50.200">
    <property type="entry name" value="Peptidase S8/S53 domain"/>
    <property type="match status" value="1"/>
</dbReference>
<dbReference type="GO" id="GO:0004252">
    <property type="term" value="F:serine-type endopeptidase activity"/>
    <property type="evidence" value="ECO:0007669"/>
    <property type="project" value="UniProtKB-UniRule"/>
</dbReference>
<accession>A0A919NIL8</accession>
<feature type="chain" id="PRO_5038535359" description="Peptidase S8/S53 domain-containing protein" evidence="6">
    <location>
        <begin position="20"/>
        <end position="388"/>
    </location>
</feature>
<dbReference type="InterPro" id="IPR000209">
    <property type="entry name" value="Peptidase_S8/S53_dom"/>
</dbReference>
<reference evidence="8" key="1">
    <citation type="submission" date="2021-01" db="EMBL/GenBank/DDBJ databases">
        <title>Whole genome shotgun sequence of Actinoplanes tereljensis NBRC 105297.</title>
        <authorList>
            <person name="Komaki H."/>
            <person name="Tamura T."/>
        </authorList>
    </citation>
    <scope>NUCLEOTIDE SEQUENCE</scope>
    <source>
        <strain evidence="8">NBRC 105297</strain>
    </source>
</reference>
<keyword evidence="6" id="KW-0732">Signal</keyword>
<dbReference type="PRINTS" id="PR00723">
    <property type="entry name" value="SUBTILISIN"/>
</dbReference>
<evidence type="ECO:0000313" key="8">
    <source>
        <dbReference type="EMBL" id="GIF19375.1"/>
    </source>
</evidence>
<feature type="signal peptide" evidence="6">
    <location>
        <begin position="1"/>
        <end position="19"/>
    </location>
</feature>
<protein>
    <recommendedName>
        <fullName evidence="7">Peptidase S8/S53 domain-containing protein</fullName>
    </recommendedName>
</protein>
<dbReference type="AlphaFoldDB" id="A0A919NIL8"/>
<keyword evidence="9" id="KW-1185">Reference proteome</keyword>
<dbReference type="InterPro" id="IPR023828">
    <property type="entry name" value="Peptidase_S8_Ser-AS"/>
</dbReference>
<evidence type="ECO:0000256" key="2">
    <source>
        <dbReference type="ARBA" id="ARBA00022670"/>
    </source>
</evidence>
<evidence type="ECO:0000256" key="3">
    <source>
        <dbReference type="ARBA" id="ARBA00022801"/>
    </source>
</evidence>
<dbReference type="PANTHER" id="PTHR43806:SF11">
    <property type="entry name" value="CEREVISIN-RELATED"/>
    <property type="match status" value="1"/>
</dbReference>
<evidence type="ECO:0000256" key="6">
    <source>
        <dbReference type="SAM" id="SignalP"/>
    </source>
</evidence>
<gene>
    <name evidence="8" type="ORF">Ate02nite_21050</name>
</gene>
<evidence type="ECO:0000256" key="5">
    <source>
        <dbReference type="PROSITE-ProRule" id="PRU01240"/>
    </source>
</evidence>
<sequence>MAGSFHVSGANLLVRGLLAAVLTAVAPVVPAVSTGHADAVVRPTDAAYAGQWGIVRTRVNEAWSAVKGDSRVTIAIVDTGVSRLPDFGNRLLPGYDFVNNDSDASDDNGHGTMAAGVAAAAGNNRVGVAGVCWTCQILPVKVLDAKGAGGYDNFAKGIRYAADRGATIISASFGGNDDAAMLRDAVNYATGKGSLVIAAAGNKGTTLPHYPAAIPAALAVGGVDATGARYSWSNYGSSWVDLTAPGCNPAQQRDGAIGQYCGTSSATPFVAGVAGLLASIPSAPPASLIRAALTRGANKGQVDAAGALTALGIDLTAPAVTINRNGRYVTARATDASGVARLELLINGIVTSSFAGYLRQFAVPAGARTVAVRATDKAGNARVVAAPR</sequence>
<dbReference type="Pfam" id="PF00082">
    <property type="entry name" value="Peptidase_S8"/>
    <property type="match status" value="1"/>
</dbReference>
<dbReference type="PROSITE" id="PS51892">
    <property type="entry name" value="SUBTILASE"/>
    <property type="match status" value="1"/>
</dbReference>
<organism evidence="8 9">
    <name type="scientific">Paractinoplanes tereljensis</name>
    <dbReference type="NCBI Taxonomy" id="571912"/>
    <lineage>
        <taxon>Bacteria</taxon>
        <taxon>Bacillati</taxon>
        <taxon>Actinomycetota</taxon>
        <taxon>Actinomycetes</taxon>
        <taxon>Micromonosporales</taxon>
        <taxon>Micromonosporaceae</taxon>
        <taxon>Paractinoplanes</taxon>
    </lineage>
</organism>
<evidence type="ECO:0000259" key="7">
    <source>
        <dbReference type="Pfam" id="PF00082"/>
    </source>
</evidence>
<dbReference type="Proteomes" id="UP000623608">
    <property type="component" value="Unassembled WGS sequence"/>
</dbReference>
<feature type="active site" description="Charge relay system" evidence="5">
    <location>
        <position position="264"/>
    </location>
</feature>
<dbReference type="InterPro" id="IPR050131">
    <property type="entry name" value="Peptidase_S8_subtilisin-like"/>
</dbReference>
<keyword evidence="4 5" id="KW-0720">Serine protease</keyword>
<name>A0A919NIL8_9ACTN</name>
<feature type="active site" description="Charge relay system" evidence="5">
    <location>
        <position position="78"/>
    </location>
</feature>
<dbReference type="GO" id="GO:0006508">
    <property type="term" value="P:proteolysis"/>
    <property type="evidence" value="ECO:0007669"/>
    <property type="project" value="UniProtKB-KW"/>
</dbReference>
<evidence type="ECO:0000256" key="1">
    <source>
        <dbReference type="ARBA" id="ARBA00011073"/>
    </source>
</evidence>
<evidence type="ECO:0000313" key="9">
    <source>
        <dbReference type="Proteomes" id="UP000623608"/>
    </source>
</evidence>
<evidence type="ECO:0000256" key="4">
    <source>
        <dbReference type="ARBA" id="ARBA00022825"/>
    </source>
</evidence>
<dbReference type="PANTHER" id="PTHR43806">
    <property type="entry name" value="PEPTIDASE S8"/>
    <property type="match status" value="1"/>
</dbReference>
<comment type="similarity">
    <text evidence="1 5">Belongs to the peptidase S8 family.</text>
</comment>
<proteinExistence type="inferred from homology"/>
<dbReference type="InterPro" id="IPR015500">
    <property type="entry name" value="Peptidase_S8_subtilisin-rel"/>
</dbReference>
<feature type="active site" description="Charge relay system" evidence="5">
    <location>
        <position position="110"/>
    </location>
</feature>
<comment type="caution">
    <text evidence="8">The sequence shown here is derived from an EMBL/GenBank/DDBJ whole genome shotgun (WGS) entry which is preliminary data.</text>
</comment>
<dbReference type="PROSITE" id="PS00138">
    <property type="entry name" value="SUBTILASE_SER"/>
    <property type="match status" value="1"/>
</dbReference>
<keyword evidence="2 5" id="KW-0645">Protease</keyword>
<feature type="domain" description="Peptidase S8/S53" evidence="7">
    <location>
        <begin position="70"/>
        <end position="301"/>
    </location>
</feature>
<dbReference type="InterPro" id="IPR036852">
    <property type="entry name" value="Peptidase_S8/S53_dom_sf"/>
</dbReference>
<dbReference type="SUPFAM" id="SSF52743">
    <property type="entry name" value="Subtilisin-like"/>
    <property type="match status" value="1"/>
</dbReference>